<dbReference type="EMBL" id="OCMF01000001">
    <property type="protein sequence ID" value="SOC79587.1"/>
    <property type="molecule type" value="Genomic_DNA"/>
</dbReference>
<dbReference type="PROSITE" id="PS51762">
    <property type="entry name" value="GH16_2"/>
    <property type="match status" value="1"/>
</dbReference>
<accession>A0A285X2L7</accession>
<gene>
    <name evidence="3" type="ORF">SAMN06296241_1116</name>
</gene>
<organism evidence="3 4">
    <name type="scientific">Salinimicrobium sediminis</name>
    <dbReference type="NCBI Taxonomy" id="1343891"/>
    <lineage>
        <taxon>Bacteria</taxon>
        <taxon>Pseudomonadati</taxon>
        <taxon>Bacteroidota</taxon>
        <taxon>Flavobacteriia</taxon>
        <taxon>Flavobacteriales</taxon>
        <taxon>Flavobacteriaceae</taxon>
        <taxon>Salinimicrobium</taxon>
    </lineage>
</organism>
<evidence type="ECO:0000313" key="4">
    <source>
        <dbReference type="Proteomes" id="UP000219193"/>
    </source>
</evidence>
<reference evidence="4" key="1">
    <citation type="submission" date="2017-09" db="EMBL/GenBank/DDBJ databases">
        <authorList>
            <person name="Varghese N."/>
            <person name="Submissions S."/>
        </authorList>
    </citation>
    <scope>NUCLEOTIDE SEQUENCE [LARGE SCALE GENOMIC DNA]</scope>
    <source>
        <strain evidence="4">CGMCC 1.12641</strain>
    </source>
</reference>
<dbReference type="InterPro" id="IPR000757">
    <property type="entry name" value="Beta-glucanase-like"/>
</dbReference>
<feature type="domain" description="GH16" evidence="2">
    <location>
        <begin position="115"/>
        <end position="390"/>
    </location>
</feature>
<evidence type="ECO:0000313" key="3">
    <source>
        <dbReference type="EMBL" id="SOC79587.1"/>
    </source>
</evidence>
<protein>
    <submittedName>
        <fullName evidence="3">Glycosyl hydrolases family 16</fullName>
    </submittedName>
</protein>
<dbReference type="Pfam" id="PF00722">
    <property type="entry name" value="Glyco_hydro_16"/>
    <property type="match status" value="1"/>
</dbReference>
<dbReference type="CDD" id="cd08023">
    <property type="entry name" value="GH16_laminarinase_like"/>
    <property type="match status" value="1"/>
</dbReference>
<dbReference type="SUPFAM" id="SSF49299">
    <property type="entry name" value="PKD domain"/>
    <property type="match status" value="1"/>
</dbReference>
<dbReference type="PANTHER" id="PTHR10963:SF55">
    <property type="entry name" value="GLYCOSIDE HYDROLASE FAMILY 16 PROTEIN"/>
    <property type="match status" value="1"/>
</dbReference>
<name>A0A285X2L7_9FLAO</name>
<comment type="similarity">
    <text evidence="1">Belongs to the glycosyl hydrolase 16 family.</text>
</comment>
<evidence type="ECO:0000256" key="1">
    <source>
        <dbReference type="ARBA" id="ARBA00006865"/>
    </source>
</evidence>
<keyword evidence="4" id="KW-1185">Reference proteome</keyword>
<dbReference type="Gene3D" id="2.60.120.200">
    <property type="match status" value="1"/>
</dbReference>
<dbReference type="SUPFAM" id="SSF49899">
    <property type="entry name" value="Concanavalin A-like lectins/glucanases"/>
    <property type="match status" value="1"/>
</dbReference>
<evidence type="ECO:0000259" key="2">
    <source>
        <dbReference type="PROSITE" id="PS51762"/>
    </source>
</evidence>
<dbReference type="InterPro" id="IPR035986">
    <property type="entry name" value="PKD_dom_sf"/>
</dbReference>
<dbReference type="PANTHER" id="PTHR10963">
    <property type="entry name" value="GLYCOSYL HYDROLASE-RELATED"/>
    <property type="match status" value="1"/>
</dbReference>
<proteinExistence type="inferred from homology"/>
<dbReference type="Proteomes" id="UP000219193">
    <property type="component" value="Unassembled WGS sequence"/>
</dbReference>
<dbReference type="GO" id="GO:0005975">
    <property type="term" value="P:carbohydrate metabolic process"/>
    <property type="evidence" value="ECO:0007669"/>
    <property type="project" value="InterPro"/>
</dbReference>
<dbReference type="InterPro" id="IPR013320">
    <property type="entry name" value="ConA-like_dom_sf"/>
</dbReference>
<dbReference type="GO" id="GO:0004553">
    <property type="term" value="F:hydrolase activity, hydrolyzing O-glycosyl compounds"/>
    <property type="evidence" value="ECO:0007669"/>
    <property type="project" value="InterPro"/>
</dbReference>
<keyword evidence="3" id="KW-0378">Hydrolase</keyword>
<sequence length="390" mass="42770">MEKTLKLSVVKNPPEVLRLLSTHFKIKKMLSKKLNYQLKLFLCLFFPIITLSCSGSDPDEEVDTKLSDLTVEVSIVGASASNPEGDGSGKINVSFSAKNANSYRVNFGNGDVLETTSNNLSYTYVESGINTYKIFVSAYKGSEYISKEQSVTIYVTPSMIFAEEFNYSGAPDSSKWTYDIGRGDNGWGNGEAQYYTSRSENVRVENGILKITAKKENYEGAAYTSSRLKTQGKFSFTYGKVEVRAKLPNGGGTWPAIWMLGSNITSVGWPASGEIDIMEHVGNNPGKIISAIHTPSSYGGTQNKAVTTVEDATSEFHVYGLEWTSEKLIFSVDGKVHYTYNPTNKNASTWPFTSDQFLILNIAVGGTLGGTIDPAFSSGTMEVDYVRVYK</sequence>
<dbReference type="AlphaFoldDB" id="A0A285X2L7"/>
<dbReference type="InterPro" id="IPR050546">
    <property type="entry name" value="Glycosyl_Hydrlase_16"/>
</dbReference>